<evidence type="ECO:0000256" key="2">
    <source>
        <dbReference type="ARBA" id="ARBA00022628"/>
    </source>
</evidence>
<dbReference type="Pfam" id="PF00317">
    <property type="entry name" value="Ribonuc_red_lgN"/>
    <property type="match status" value="1"/>
</dbReference>
<evidence type="ECO:0000256" key="6">
    <source>
        <dbReference type="RuleBase" id="RU003410"/>
    </source>
</evidence>
<dbReference type="STRING" id="1797780.A3E45_00075"/>
<dbReference type="PRINTS" id="PR01183">
    <property type="entry name" value="RIBORDTASEM1"/>
</dbReference>
<feature type="domain" description="Ribonucleotide reductase large subunit C-terminal" evidence="8">
    <location>
        <begin position="127"/>
        <end position="557"/>
    </location>
</feature>
<evidence type="ECO:0000313" key="10">
    <source>
        <dbReference type="Proteomes" id="UP000176405"/>
    </source>
</evidence>
<protein>
    <recommendedName>
        <fullName evidence="6">Ribonucleoside-diphosphate reductase</fullName>
        <ecNumber evidence="6">1.17.4.1</ecNumber>
    </recommendedName>
</protein>
<dbReference type="EC" id="1.17.4.1" evidence="6"/>
<accession>A0A1F5K3N2</accession>
<keyword evidence="2" id="KW-0846">Cobalamin</keyword>
<dbReference type="InterPro" id="IPR050862">
    <property type="entry name" value="RdRp_reductase_class-2"/>
</dbReference>
<evidence type="ECO:0000256" key="1">
    <source>
        <dbReference type="ARBA" id="ARBA00001922"/>
    </source>
</evidence>
<evidence type="ECO:0000256" key="3">
    <source>
        <dbReference type="ARBA" id="ARBA00023002"/>
    </source>
</evidence>
<comment type="cofactor">
    <cofactor evidence="1">
        <name>adenosylcob(III)alamin</name>
        <dbReference type="ChEBI" id="CHEBI:18408"/>
    </cofactor>
</comment>
<dbReference type="InterPro" id="IPR013509">
    <property type="entry name" value="RNR_lsu_N"/>
</dbReference>
<evidence type="ECO:0000256" key="5">
    <source>
        <dbReference type="ARBA" id="ARBA00023285"/>
    </source>
</evidence>
<keyword evidence="4 6" id="KW-0215">Deoxyribonucleotide synthesis</keyword>
<evidence type="ECO:0000259" key="7">
    <source>
        <dbReference type="Pfam" id="PF00317"/>
    </source>
</evidence>
<dbReference type="SUPFAM" id="SSF51998">
    <property type="entry name" value="PFL-like glycyl radical enzymes"/>
    <property type="match status" value="1"/>
</dbReference>
<dbReference type="GO" id="GO:0031419">
    <property type="term" value="F:cobalamin binding"/>
    <property type="evidence" value="ECO:0007669"/>
    <property type="project" value="UniProtKB-KW"/>
</dbReference>
<proteinExistence type="inferred from homology"/>
<sequence length="569" mass="62849">MKEYQPTPYALSVLQKGRILAPEETPQQMFDRVVASLFAVESVWNTDPAITVSNQRLFADLMADKAVSPGTPTLTNVGRPEYSQAALSSCVVIPVDLRQKDEAAIKIRSYYRQNMGSGFDFTPYEDPIGILTWLNDFSAAETATGEYDRYIGNMGNLAVFHPQIREFIKAKKERSLPHFNISVDVNEEFMDAANQGKPYRLADGTEINASELLWQMAECAQNNGDPGIIYLDRMNRDNPIAELSPYTSTPPCSEMGLASGETCQFGYINLAKFAAPEGISWDKLTDATMVMTRILDNAIQISCGGYPDPESLRLANLKRKIGIGVCGLADMFLAYDLPYDSEEARQFARNVLSVINYSSKLASVALAEERGSCGAMTTVVGNRYYDGFLESKYSGGTELVSGEMWRKLGQRIRNTRMLRNILTTSLPPTGRASILMGAVSGIEPIFGVSTWNGDTRTCIKRFLEHHANDRSEELLAQAITEGSFQGVDLEGRECLKTATEISPFDHIRMVGALVGKGGVYDEAASKTINLPRNATPRDVLDIFLFAHELGLKNISVYRDGAHINQPQKL</sequence>
<keyword evidence="5" id="KW-0170">Cobalt</keyword>
<feature type="domain" description="Ribonucleotide reductase large subunit N-terminal" evidence="7">
    <location>
        <begin position="6"/>
        <end position="80"/>
    </location>
</feature>
<evidence type="ECO:0000313" key="9">
    <source>
        <dbReference type="EMBL" id="OGE35414.1"/>
    </source>
</evidence>
<dbReference type="InterPro" id="IPR000788">
    <property type="entry name" value="RNR_lg_C"/>
</dbReference>
<evidence type="ECO:0000259" key="8">
    <source>
        <dbReference type="Pfam" id="PF02867"/>
    </source>
</evidence>
<dbReference type="PANTHER" id="PTHR43371">
    <property type="entry name" value="VITAMIN B12-DEPENDENT RIBONUCLEOTIDE REDUCTASE"/>
    <property type="match status" value="1"/>
</dbReference>
<dbReference type="Proteomes" id="UP000176405">
    <property type="component" value="Unassembled WGS sequence"/>
</dbReference>
<keyword evidence="3 6" id="KW-0560">Oxidoreductase</keyword>
<name>A0A1F5K3N2_9BACT</name>
<organism evidence="9 10">
    <name type="scientific">Candidatus Daviesbacteria bacterium RIFCSPHIGHO2_12_FULL_43_11</name>
    <dbReference type="NCBI Taxonomy" id="1797780"/>
    <lineage>
        <taxon>Bacteria</taxon>
        <taxon>Candidatus Daviesiibacteriota</taxon>
    </lineage>
</organism>
<dbReference type="GO" id="GO:0009263">
    <property type="term" value="P:deoxyribonucleotide biosynthetic process"/>
    <property type="evidence" value="ECO:0007669"/>
    <property type="project" value="UniProtKB-KW"/>
</dbReference>
<dbReference type="PANTHER" id="PTHR43371:SF1">
    <property type="entry name" value="RIBONUCLEOSIDE-DIPHOSPHATE REDUCTASE"/>
    <property type="match status" value="1"/>
</dbReference>
<dbReference type="AlphaFoldDB" id="A0A1F5K3N2"/>
<comment type="caution">
    <text evidence="9">The sequence shown here is derived from an EMBL/GenBank/DDBJ whole genome shotgun (WGS) entry which is preliminary data.</text>
</comment>
<dbReference type="Pfam" id="PF02867">
    <property type="entry name" value="Ribonuc_red_lgC"/>
    <property type="match status" value="1"/>
</dbReference>
<reference evidence="9 10" key="1">
    <citation type="journal article" date="2016" name="Nat. Commun.">
        <title>Thousands of microbial genomes shed light on interconnected biogeochemical processes in an aquifer system.</title>
        <authorList>
            <person name="Anantharaman K."/>
            <person name="Brown C.T."/>
            <person name="Hug L.A."/>
            <person name="Sharon I."/>
            <person name="Castelle C.J."/>
            <person name="Probst A.J."/>
            <person name="Thomas B.C."/>
            <person name="Singh A."/>
            <person name="Wilkins M.J."/>
            <person name="Karaoz U."/>
            <person name="Brodie E.L."/>
            <person name="Williams K.H."/>
            <person name="Hubbard S.S."/>
            <person name="Banfield J.F."/>
        </authorList>
    </citation>
    <scope>NUCLEOTIDE SEQUENCE [LARGE SCALE GENOMIC DNA]</scope>
</reference>
<dbReference type="Gene3D" id="3.20.70.20">
    <property type="match status" value="1"/>
</dbReference>
<comment type="function">
    <text evidence="6">Provides the precursors necessary for DNA synthesis. Catalyzes the biosynthesis of deoxyribonucleotides from the corresponding ribonucleotides.</text>
</comment>
<gene>
    <name evidence="9" type="ORF">A3E45_00075</name>
</gene>
<dbReference type="GO" id="GO:0004748">
    <property type="term" value="F:ribonucleoside-diphosphate reductase activity, thioredoxin disulfide as acceptor"/>
    <property type="evidence" value="ECO:0007669"/>
    <property type="project" value="UniProtKB-EC"/>
</dbReference>
<comment type="catalytic activity">
    <reaction evidence="6">
        <text>a 2'-deoxyribonucleoside 5'-diphosphate + [thioredoxin]-disulfide + H2O = a ribonucleoside 5'-diphosphate + [thioredoxin]-dithiol</text>
        <dbReference type="Rhea" id="RHEA:23252"/>
        <dbReference type="Rhea" id="RHEA-COMP:10698"/>
        <dbReference type="Rhea" id="RHEA-COMP:10700"/>
        <dbReference type="ChEBI" id="CHEBI:15377"/>
        <dbReference type="ChEBI" id="CHEBI:29950"/>
        <dbReference type="ChEBI" id="CHEBI:50058"/>
        <dbReference type="ChEBI" id="CHEBI:57930"/>
        <dbReference type="ChEBI" id="CHEBI:73316"/>
        <dbReference type="EC" id="1.17.4.1"/>
    </reaction>
</comment>
<comment type="similarity">
    <text evidence="6">Belongs to the ribonucleoside diphosphate reductase large chain family.</text>
</comment>
<evidence type="ECO:0000256" key="4">
    <source>
        <dbReference type="ARBA" id="ARBA00023116"/>
    </source>
</evidence>
<dbReference type="GO" id="GO:0005524">
    <property type="term" value="F:ATP binding"/>
    <property type="evidence" value="ECO:0007669"/>
    <property type="project" value="InterPro"/>
</dbReference>
<dbReference type="EMBL" id="MFDH01000023">
    <property type="protein sequence ID" value="OGE35414.1"/>
    <property type="molecule type" value="Genomic_DNA"/>
</dbReference>